<feature type="transmembrane region" description="Helical" evidence="2">
    <location>
        <begin position="100"/>
        <end position="119"/>
    </location>
</feature>
<feature type="transmembrane region" description="Helical" evidence="2">
    <location>
        <begin position="126"/>
        <end position="145"/>
    </location>
</feature>
<dbReference type="HOGENOM" id="CLU_094889_0_0_11"/>
<dbReference type="OrthoDB" id="4773013at2"/>
<gene>
    <name evidence="3" type="ORF">CGLY_07855</name>
</gene>
<keyword evidence="2" id="KW-1133">Transmembrane helix</keyword>
<feature type="compositionally biased region" description="Acidic residues" evidence="1">
    <location>
        <begin position="245"/>
        <end position="261"/>
    </location>
</feature>
<feature type="compositionally biased region" description="Basic and acidic residues" evidence="1">
    <location>
        <begin position="220"/>
        <end position="229"/>
    </location>
</feature>
<keyword evidence="4" id="KW-1185">Reference proteome</keyword>
<proteinExistence type="predicted"/>
<dbReference type="KEGG" id="cgy:CGLY_07855"/>
<dbReference type="AlphaFoldDB" id="X5EBK1"/>
<name>X5EBK1_9CORY</name>
<dbReference type="STRING" id="1404245.CGLY_07855"/>
<dbReference type="eggNOG" id="ENOG5031IRR">
    <property type="taxonomic scope" value="Bacteria"/>
</dbReference>
<reference evidence="3 4" key="1">
    <citation type="journal article" date="2015" name="Int. J. Syst. Evol. Microbiol.">
        <title>Revisiting Corynebacterium glyciniphilum (ex Kubota et al., 1972) sp. nov., nom. rev., isolated from putrefied banana.</title>
        <authorList>
            <person name="Al-Dilaimi A."/>
            <person name="Bednarz H."/>
            <person name="Lomker A."/>
            <person name="Niehaus K."/>
            <person name="Kalinowski J."/>
            <person name="Ruckert C."/>
        </authorList>
    </citation>
    <scope>NUCLEOTIDE SEQUENCE [LARGE SCALE GENOMIC DNA]</scope>
    <source>
        <strain evidence="3">AJ 3170</strain>
    </source>
</reference>
<accession>X5EBK1</accession>
<organism evidence="3 4">
    <name type="scientific">Corynebacterium glyciniphilum AJ 3170</name>
    <dbReference type="NCBI Taxonomy" id="1404245"/>
    <lineage>
        <taxon>Bacteria</taxon>
        <taxon>Bacillati</taxon>
        <taxon>Actinomycetota</taxon>
        <taxon>Actinomycetes</taxon>
        <taxon>Mycobacteriales</taxon>
        <taxon>Corynebacteriaceae</taxon>
        <taxon>Corynebacterium</taxon>
    </lineage>
</organism>
<keyword evidence="2" id="KW-0472">Membrane</keyword>
<evidence type="ECO:0000256" key="1">
    <source>
        <dbReference type="SAM" id="MobiDB-lite"/>
    </source>
</evidence>
<protein>
    <submittedName>
        <fullName evidence="3">Putative membrane protein</fullName>
    </submittedName>
</protein>
<evidence type="ECO:0000256" key="2">
    <source>
        <dbReference type="SAM" id="Phobius"/>
    </source>
</evidence>
<evidence type="ECO:0000313" key="4">
    <source>
        <dbReference type="Proteomes" id="UP000023703"/>
    </source>
</evidence>
<dbReference type="RefSeq" id="WP_144313654.1">
    <property type="nucleotide sequence ID" value="NZ_CP006842.1"/>
</dbReference>
<dbReference type="EMBL" id="CP006842">
    <property type="protein sequence ID" value="AHW64016.1"/>
    <property type="molecule type" value="Genomic_DNA"/>
</dbReference>
<sequence>MSKAVNKSGESREAINRRRVEALNKHLEELERDAGGDLAKAERRAAGTMVLGSSLPVLMCGMIVVLVSIFMPHSGEVHGYDVLFYSDTAQTFVTTLPERVYVWLALVGGVLLTLGTAISRSSLVAWLNWTLTGIGWVYAVLAIGMRQSRPPTEPGDGPSFGLVMGFVGMLVIFVALSSRLLRRGAVQKAIAAKRRAEAGKDEESRAAQLVLRTGLAPRQDTELVDDRRDKVRARRHRAEHTDDAASGDETPDQPEDREDRN</sequence>
<dbReference type="Proteomes" id="UP000023703">
    <property type="component" value="Chromosome"/>
</dbReference>
<keyword evidence="2" id="KW-0812">Transmembrane</keyword>
<feature type="transmembrane region" description="Helical" evidence="2">
    <location>
        <begin position="50"/>
        <end position="71"/>
    </location>
</feature>
<feature type="region of interest" description="Disordered" evidence="1">
    <location>
        <begin position="220"/>
        <end position="261"/>
    </location>
</feature>
<feature type="transmembrane region" description="Helical" evidence="2">
    <location>
        <begin position="157"/>
        <end position="176"/>
    </location>
</feature>
<evidence type="ECO:0000313" key="3">
    <source>
        <dbReference type="EMBL" id="AHW64016.1"/>
    </source>
</evidence>